<proteinExistence type="predicted"/>
<protein>
    <submittedName>
        <fullName evidence="1">Uncharacterized protein</fullName>
    </submittedName>
</protein>
<organism evidence="1 2">
    <name type="scientific">Lepagella muris</name>
    <dbReference type="NCBI Taxonomy" id="3032870"/>
    <lineage>
        <taxon>Bacteria</taxon>
        <taxon>Pseudomonadati</taxon>
        <taxon>Bacteroidota</taxon>
        <taxon>Bacteroidia</taxon>
        <taxon>Bacteroidales</taxon>
        <taxon>Muribaculaceae</taxon>
        <taxon>Lepagella</taxon>
    </lineage>
</organism>
<name>A0AC61RFR0_9BACT</name>
<accession>A0AC61RFR0</accession>
<evidence type="ECO:0000313" key="2">
    <source>
        <dbReference type="Proteomes" id="UP000306319"/>
    </source>
</evidence>
<sequence>MKKLILTIILAVAAVSAYAADDVKNDTIPVNNSQIVKIVEDESVNSKGNKTTKFYFLYNGELIQASRHVVESYNLCKKHDAKCRLAVVVNKKTNRKRIILN</sequence>
<dbReference type="EMBL" id="SRYB01000009">
    <property type="protein sequence ID" value="TGY79047.1"/>
    <property type="molecule type" value="Genomic_DNA"/>
</dbReference>
<evidence type="ECO:0000313" key="1">
    <source>
        <dbReference type="EMBL" id="TGY79047.1"/>
    </source>
</evidence>
<keyword evidence="2" id="KW-1185">Reference proteome</keyword>
<reference evidence="1" key="1">
    <citation type="submission" date="2019-04" db="EMBL/GenBank/DDBJ databases">
        <title>Microbes associate with the intestines of laboratory mice.</title>
        <authorList>
            <person name="Navarre W."/>
            <person name="Wong E."/>
            <person name="Huang K."/>
            <person name="Tropini C."/>
            <person name="Ng K."/>
            <person name="Yu B."/>
        </authorList>
    </citation>
    <scope>NUCLEOTIDE SEQUENCE</scope>
    <source>
        <strain evidence="1">NM04_E33</strain>
    </source>
</reference>
<gene>
    <name evidence="1" type="ORF">E5331_08260</name>
</gene>
<comment type="caution">
    <text evidence="1">The sequence shown here is derived from an EMBL/GenBank/DDBJ whole genome shotgun (WGS) entry which is preliminary data.</text>
</comment>
<dbReference type="Proteomes" id="UP000306319">
    <property type="component" value="Unassembled WGS sequence"/>
</dbReference>